<feature type="repeat" description="PPR" evidence="3">
    <location>
        <begin position="371"/>
        <end position="405"/>
    </location>
</feature>
<dbReference type="Gene3D" id="1.25.40.10">
    <property type="entry name" value="Tetratricopeptide repeat domain"/>
    <property type="match status" value="1"/>
</dbReference>
<keyword evidence="5" id="KW-1185">Reference proteome</keyword>
<evidence type="ECO:0000313" key="4">
    <source>
        <dbReference type="EMBL" id="KAL3641486.1"/>
    </source>
</evidence>
<feature type="repeat" description="PPR" evidence="3">
    <location>
        <begin position="336"/>
        <end position="370"/>
    </location>
</feature>
<evidence type="ECO:0000256" key="2">
    <source>
        <dbReference type="ARBA" id="ARBA00022737"/>
    </source>
</evidence>
<comment type="caution">
    <text evidence="4">The sequence shown here is derived from an EMBL/GenBank/DDBJ whole genome shotgun (WGS) entry which is preliminary data.</text>
</comment>
<dbReference type="AlphaFoldDB" id="A0ABD3DKQ1"/>
<dbReference type="InterPro" id="IPR011990">
    <property type="entry name" value="TPR-like_helical_dom_sf"/>
</dbReference>
<dbReference type="PANTHER" id="PTHR47936">
    <property type="entry name" value="PPR_LONG DOMAIN-CONTAINING PROTEIN"/>
    <property type="match status" value="1"/>
</dbReference>
<accession>A0ABD3DKQ1</accession>
<dbReference type="InterPro" id="IPR002885">
    <property type="entry name" value="PPR_rpt"/>
</dbReference>
<dbReference type="Pfam" id="PF13041">
    <property type="entry name" value="PPR_2"/>
    <property type="match status" value="1"/>
</dbReference>
<evidence type="ECO:0000256" key="1">
    <source>
        <dbReference type="ARBA" id="ARBA00007626"/>
    </source>
</evidence>
<dbReference type="PROSITE" id="PS51375">
    <property type="entry name" value="PPR"/>
    <property type="match status" value="3"/>
</dbReference>
<evidence type="ECO:0008006" key="6">
    <source>
        <dbReference type="Google" id="ProtNLM"/>
    </source>
</evidence>
<reference evidence="5" key="1">
    <citation type="journal article" date="2024" name="IScience">
        <title>Strigolactones Initiate the Formation of Haustorium-like Structures in Castilleja.</title>
        <authorList>
            <person name="Buerger M."/>
            <person name="Peterson D."/>
            <person name="Chory J."/>
        </authorList>
    </citation>
    <scope>NUCLEOTIDE SEQUENCE [LARGE SCALE GENOMIC DNA]</scope>
</reference>
<gene>
    <name evidence="4" type="ORF">CASFOL_016454</name>
</gene>
<protein>
    <recommendedName>
        <fullName evidence="6">Pentatricopeptide repeat-containing protein</fullName>
    </recommendedName>
</protein>
<dbReference type="EMBL" id="JAVIJP010000017">
    <property type="protein sequence ID" value="KAL3641486.1"/>
    <property type="molecule type" value="Genomic_DNA"/>
</dbReference>
<evidence type="ECO:0000313" key="5">
    <source>
        <dbReference type="Proteomes" id="UP001632038"/>
    </source>
</evidence>
<proteinExistence type="inferred from homology"/>
<organism evidence="4 5">
    <name type="scientific">Castilleja foliolosa</name>
    <dbReference type="NCBI Taxonomy" id="1961234"/>
    <lineage>
        <taxon>Eukaryota</taxon>
        <taxon>Viridiplantae</taxon>
        <taxon>Streptophyta</taxon>
        <taxon>Embryophyta</taxon>
        <taxon>Tracheophyta</taxon>
        <taxon>Spermatophyta</taxon>
        <taxon>Magnoliopsida</taxon>
        <taxon>eudicotyledons</taxon>
        <taxon>Gunneridae</taxon>
        <taxon>Pentapetalae</taxon>
        <taxon>asterids</taxon>
        <taxon>lamiids</taxon>
        <taxon>Lamiales</taxon>
        <taxon>Orobanchaceae</taxon>
        <taxon>Pedicularideae</taxon>
        <taxon>Castillejinae</taxon>
        <taxon>Castilleja</taxon>
    </lineage>
</organism>
<dbReference type="Pfam" id="PF01535">
    <property type="entry name" value="PPR"/>
    <property type="match status" value="2"/>
</dbReference>
<dbReference type="Proteomes" id="UP001632038">
    <property type="component" value="Unassembled WGS sequence"/>
</dbReference>
<sequence>MRISNQTYTTHQNLFRYYFTFLFSISRKALNPQILHTVVPSFSHRTISSLCTSSSGLSSLIHSESYPIRKISFLINLYSGSSSFFCNKLSAYQKKQSFNSSSPGPISKCYSNPCLSIKNHVSYNSPAWLSSRCKFESYSLYKHQFLCYFSSSNGTIISGPVVESEAHNCLPNFVLEIVDILKENGEDLESRLNTMPSKLPVHSIVEIFEILNTQRISGLRFFEWILVNNPRFRRNANFCSLTINHLGRLDDYETMFVLLKKFTSENICLTYDAFEFLSVSDPTNSSLNENIQRVVDLLNKVGGSCRNSGIHSLIEMFCKLDSFDMAKYVITITESKISYFCILVREKCKNGLIEDAHSIIREMRERHCSPNTTVHNYILGSYWKNGKTDEAFVLLDEMKEFNIPANEITFEILVNFVCSLGNMNDAHKLLDQMSSQGLEPRLTTHARIVKTLFAAEKYEAAHKFVVDSRYKTSSNMMYSLMANLYREKGDVFSARDVLVEMMEKCLKPNFSVYLKIVKRLRKIGKGNLARDLEIRHSKFLIKS</sequence>
<name>A0ABD3DKQ1_9LAMI</name>
<dbReference type="SUPFAM" id="SSF48452">
    <property type="entry name" value="TPR-like"/>
    <property type="match status" value="1"/>
</dbReference>
<evidence type="ECO:0000256" key="3">
    <source>
        <dbReference type="PROSITE-ProRule" id="PRU00708"/>
    </source>
</evidence>
<feature type="repeat" description="PPR" evidence="3">
    <location>
        <begin position="406"/>
        <end position="440"/>
    </location>
</feature>
<dbReference type="PANTHER" id="PTHR47936:SF3">
    <property type="entry name" value="PENTACOTRIPEPTIDE-REPEAT REGION OF PRORP DOMAIN-CONTAINING PROTEIN"/>
    <property type="match status" value="1"/>
</dbReference>
<keyword evidence="2" id="KW-0677">Repeat</keyword>
<dbReference type="NCBIfam" id="TIGR00756">
    <property type="entry name" value="PPR"/>
    <property type="match status" value="3"/>
</dbReference>
<comment type="similarity">
    <text evidence="1">Belongs to the PPR family. P subfamily.</text>
</comment>